<name>A0A7N4NUU1_SARHA</name>
<keyword evidence="3" id="KW-0067">ATP-binding</keyword>
<dbReference type="GO" id="GO:0140662">
    <property type="term" value="F:ATP-dependent protein folding chaperone"/>
    <property type="evidence" value="ECO:0007669"/>
    <property type="project" value="InterPro"/>
</dbReference>
<dbReference type="AlphaFoldDB" id="A0A7N4NUU1"/>
<dbReference type="GO" id="GO:0005524">
    <property type="term" value="F:ATP binding"/>
    <property type="evidence" value="ECO:0007669"/>
    <property type="project" value="UniProtKB-KW"/>
</dbReference>
<accession>A0A7N4NUU1</accession>
<feature type="chain" id="PRO_5029589997" evidence="4">
    <location>
        <begin position="18"/>
        <end position="101"/>
    </location>
</feature>
<keyword evidence="4" id="KW-0732">Signal</keyword>
<reference evidence="5" key="3">
    <citation type="submission" date="2025-09" db="UniProtKB">
        <authorList>
            <consortium name="Ensembl"/>
        </authorList>
    </citation>
    <scope>IDENTIFICATION</scope>
</reference>
<dbReference type="InterPro" id="IPR029047">
    <property type="entry name" value="HSP70_peptide-bd_sf"/>
</dbReference>
<keyword evidence="6" id="KW-1185">Reference proteome</keyword>
<evidence type="ECO:0000256" key="4">
    <source>
        <dbReference type="SAM" id="SignalP"/>
    </source>
</evidence>
<evidence type="ECO:0000313" key="5">
    <source>
        <dbReference type="Ensembl" id="ENSSHAP00000028088.1"/>
    </source>
</evidence>
<evidence type="ECO:0000313" key="6">
    <source>
        <dbReference type="Proteomes" id="UP000007648"/>
    </source>
</evidence>
<sequence>LCISLLVLFLLQTQTFTSYSDNQLGMLIQVYEGERSMTKDNNFLGGLSSQACPLPPDHSSIEITFDINVNVQYVRNTSLKKRNKETRYLPRIIVNLILSFF</sequence>
<keyword evidence="2" id="KW-0547">Nucleotide-binding</keyword>
<evidence type="ECO:0000256" key="1">
    <source>
        <dbReference type="ARBA" id="ARBA00007381"/>
    </source>
</evidence>
<feature type="signal peptide" evidence="4">
    <location>
        <begin position="1"/>
        <end position="17"/>
    </location>
</feature>
<proteinExistence type="inferred from homology"/>
<reference evidence="5" key="2">
    <citation type="submission" date="2025-08" db="UniProtKB">
        <authorList>
            <consortium name="Ensembl"/>
        </authorList>
    </citation>
    <scope>IDENTIFICATION</scope>
</reference>
<evidence type="ECO:0000256" key="3">
    <source>
        <dbReference type="ARBA" id="ARBA00022840"/>
    </source>
</evidence>
<protein>
    <submittedName>
        <fullName evidence="5">Uncharacterized protein</fullName>
    </submittedName>
</protein>
<dbReference type="InParanoid" id="A0A7N4NUU1"/>
<reference evidence="5 6" key="1">
    <citation type="journal article" date="2011" name="Proc. Natl. Acad. Sci. U.S.A.">
        <title>Genetic diversity and population structure of the endangered marsupial Sarcophilus harrisii (Tasmanian devil).</title>
        <authorList>
            <person name="Miller W."/>
            <person name="Hayes V.M."/>
            <person name="Ratan A."/>
            <person name="Petersen D.C."/>
            <person name="Wittekindt N.E."/>
            <person name="Miller J."/>
            <person name="Walenz B."/>
            <person name="Knight J."/>
            <person name="Qi J."/>
            <person name="Zhao F."/>
            <person name="Wang Q."/>
            <person name="Bedoya-Reina O.C."/>
            <person name="Katiyar N."/>
            <person name="Tomsho L.P."/>
            <person name="Kasson L.M."/>
            <person name="Hardie R.A."/>
            <person name="Woodbridge P."/>
            <person name="Tindall E.A."/>
            <person name="Bertelsen M.F."/>
            <person name="Dixon D."/>
            <person name="Pyecroft S."/>
            <person name="Helgen K.M."/>
            <person name="Lesk A.M."/>
            <person name="Pringle T.H."/>
            <person name="Patterson N."/>
            <person name="Zhang Y."/>
            <person name="Kreiss A."/>
            <person name="Woods G.M."/>
            <person name="Jones M.E."/>
            <person name="Schuster S.C."/>
        </authorList>
    </citation>
    <scope>NUCLEOTIDE SEQUENCE [LARGE SCALE GENOMIC DNA]</scope>
</reference>
<dbReference type="GeneTree" id="ENSGT00950000185590"/>
<dbReference type="InterPro" id="IPR013126">
    <property type="entry name" value="Hsp_70_fam"/>
</dbReference>
<organism evidence="5 6">
    <name type="scientific">Sarcophilus harrisii</name>
    <name type="common">Tasmanian devil</name>
    <name type="synonym">Sarcophilus laniarius</name>
    <dbReference type="NCBI Taxonomy" id="9305"/>
    <lineage>
        <taxon>Eukaryota</taxon>
        <taxon>Metazoa</taxon>
        <taxon>Chordata</taxon>
        <taxon>Craniata</taxon>
        <taxon>Vertebrata</taxon>
        <taxon>Euteleostomi</taxon>
        <taxon>Mammalia</taxon>
        <taxon>Metatheria</taxon>
        <taxon>Dasyuromorphia</taxon>
        <taxon>Dasyuridae</taxon>
        <taxon>Sarcophilus</taxon>
    </lineage>
</organism>
<dbReference type="Gene3D" id="2.60.34.10">
    <property type="entry name" value="Substrate Binding Domain Of DNAk, Chain A, domain 1"/>
    <property type="match status" value="1"/>
</dbReference>
<dbReference type="Ensembl" id="ENSSHAT00000043465.1">
    <property type="protein sequence ID" value="ENSSHAP00000028088.1"/>
    <property type="gene ID" value="ENSSHAG00000026764.1"/>
</dbReference>
<comment type="similarity">
    <text evidence="1">Belongs to the heat shock protein 70 family.</text>
</comment>
<dbReference type="Pfam" id="PF00012">
    <property type="entry name" value="HSP70"/>
    <property type="match status" value="1"/>
</dbReference>
<dbReference type="SUPFAM" id="SSF100920">
    <property type="entry name" value="Heat shock protein 70kD (HSP70), peptide-binding domain"/>
    <property type="match status" value="1"/>
</dbReference>
<evidence type="ECO:0000256" key="2">
    <source>
        <dbReference type="ARBA" id="ARBA00022741"/>
    </source>
</evidence>
<dbReference type="Proteomes" id="UP000007648">
    <property type="component" value="Unassembled WGS sequence"/>
</dbReference>